<keyword evidence="10" id="KW-0430">Lectin</keyword>
<dbReference type="PANTHER" id="PTHR27007">
    <property type="match status" value="1"/>
</dbReference>
<dbReference type="InterPro" id="IPR050528">
    <property type="entry name" value="L-type_Lectin-RKs"/>
</dbReference>
<keyword evidence="6" id="KW-0723">Serine/threonine-protein kinase</keyword>
<name>A0A6V7P8L1_ANACO</name>
<dbReference type="SUPFAM" id="SSF56112">
    <property type="entry name" value="Protein kinase-like (PK-like)"/>
    <property type="match status" value="2"/>
</dbReference>
<evidence type="ECO:0000313" key="22">
    <source>
        <dbReference type="EMBL" id="CAD1827034.1"/>
    </source>
</evidence>
<dbReference type="EC" id="2.7.11.1" evidence="4"/>
<evidence type="ECO:0000256" key="3">
    <source>
        <dbReference type="ARBA" id="ARBA00010217"/>
    </source>
</evidence>
<sequence>MSPELSRTGKPTTSSDVFAFGALLLEVACGRRPIEPDAPPMQLNLVDWVRECWARGQLLGAADPRLAKFYDGEEMELVLKLGLVCCQSAPEVRPSMRRVIRYLNGDENLADDVSLVFSERESAATSQVRETIGSSSTIHCCLLEIMFSHIALFCLVLFVAPSARSSTDEFVFNGFKRASNLSLDGYARITNDGAIQLTNETMRVMGHAFFSSPVRMLDSQHRNLSALSFSTIFVFDIITADGEGGGTGLTFVMSPSKTLPQADSGAYLGLFGAGNNGNFSNHVFAVEFDTAYIPGMFNETNDNHVGIDINSIISNISTPAGYYSNDSNKVDLELEMGKPIQAWIEYSGDTMVLNVTIAPLSVPKPSRPLISYTVNLSPIFKEHMYVGFSGATGQIVSSHYILGWSFQTNGMAAPLDISQLSIPQLPSASSSSNSSSMALAIKIGAITSIATLIAVGTGISIFYYLQQRAKLAETLEDWELDHPHRFRYKDLYKATKGFKETELLGRGGFGHVFKGVIKHAGEEVAVKKISHNTRQGIREFIAEIASLGRMRHRHLVELKGWCKRNEDLLLVYEFMPKGSLDMLLFDRENSTILSWQQRFKILKGVAAGILYLHQEWEQVVVHRDIKASNVLLDATMDAKISDFGLARLYEHGNNLHTTHVVGTLGYMAPELSRTGRSTTSSDVFAFGALLLEVACGRRPIKFEAPPNELSLVDWVRECQEKGELLQVADSRLQKCYNKEEMELVLKLGLVCCQSVPEVRPSMKQVIQYLNGDEHLADDADLIFSEGESLDLASVRISYASSYAMASTSSLTEGR</sequence>
<dbReference type="InterPro" id="IPR013320">
    <property type="entry name" value="ConA-like_dom_sf"/>
</dbReference>
<dbReference type="SMART" id="SM00220">
    <property type="entry name" value="S_TKc"/>
    <property type="match status" value="1"/>
</dbReference>
<keyword evidence="12" id="KW-0418">Kinase</keyword>
<evidence type="ECO:0000256" key="7">
    <source>
        <dbReference type="ARBA" id="ARBA00022679"/>
    </source>
</evidence>
<dbReference type="FunFam" id="2.60.120.200:FF:000096">
    <property type="entry name" value="L-type lectin-domain containing receptor kinase V.9"/>
    <property type="match status" value="1"/>
</dbReference>
<evidence type="ECO:0000256" key="2">
    <source>
        <dbReference type="ARBA" id="ARBA00008536"/>
    </source>
</evidence>
<evidence type="ECO:0000256" key="1">
    <source>
        <dbReference type="ARBA" id="ARBA00004251"/>
    </source>
</evidence>
<dbReference type="FunFam" id="1.10.510.10:FF:000108">
    <property type="entry name" value="L-type lectin-domain containing receptor kinase S.4"/>
    <property type="match status" value="1"/>
</dbReference>
<evidence type="ECO:0000256" key="17">
    <source>
        <dbReference type="ARBA" id="ARBA00047899"/>
    </source>
</evidence>
<dbReference type="Gene3D" id="3.30.200.20">
    <property type="entry name" value="Phosphorylase Kinase, domain 1"/>
    <property type="match status" value="1"/>
</dbReference>
<keyword evidence="16" id="KW-0675">Receptor</keyword>
<keyword evidence="7" id="KW-0808">Transferase</keyword>
<evidence type="ECO:0000256" key="12">
    <source>
        <dbReference type="ARBA" id="ARBA00022777"/>
    </source>
</evidence>
<evidence type="ECO:0000256" key="4">
    <source>
        <dbReference type="ARBA" id="ARBA00012513"/>
    </source>
</evidence>
<dbReference type="GO" id="GO:0005524">
    <property type="term" value="F:ATP binding"/>
    <property type="evidence" value="ECO:0007669"/>
    <property type="project" value="UniProtKB-UniRule"/>
</dbReference>
<evidence type="ECO:0000256" key="5">
    <source>
        <dbReference type="ARBA" id="ARBA00022475"/>
    </source>
</evidence>
<dbReference type="Gene3D" id="1.10.510.10">
    <property type="entry name" value="Transferase(Phosphotransferase) domain 1"/>
    <property type="match status" value="2"/>
</dbReference>
<proteinExistence type="inferred from homology"/>
<keyword evidence="9" id="KW-0732">Signal</keyword>
<accession>A0A6V7P8L1</accession>
<dbReference type="InterPro" id="IPR000719">
    <property type="entry name" value="Prot_kinase_dom"/>
</dbReference>
<feature type="domain" description="Protein kinase" evidence="21">
    <location>
        <begin position="498"/>
        <end position="775"/>
    </location>
</feature>
<feature type="binding site" evidence="19">
    <location>
        <position position="528"/>
    </location>
    <ligand>
        <name>ATP</name>
        <dbReference type="ChEBI" id="CHEBI:30616"/>
    </ligand>
</feature>
<dbReference type="PROSITE" id="PS50011">
    <property type="entry name" value="PROTEIN_KINASE_DOM"/>
    <property type="match status" value="2"/>
</dbReference>
<gene>
    <name evidence="22" type="ORF">CB5_LOCUS10245</name>
</gene>
<dbReference type="CDD" id="cd06899">
    <property type="entry name" value="lectin_legume_LecRK_Arcelin_ConA"/>
    <property type="match status" value="1"/>
</dbReference>
<evidence type="ECO:0000256" key="19">
    <source>
        <dbReference type="PROSITE-ProRule" id="PRU10141"/>
    </source>
</evidence>
<evidence type="ECO:0000256" key="10">
    <source>
        <dbReference type="ARBA" id="ARBA00022734"/>
    </source>
</evidence>
<comment type="similarity">
    <text evidence="2">In the N-terminal section; belongs to the leguminous lectin family.</text>
</comment>
<keyword evidence="14 20" id="KW-1133">Transmembrane helix</keyword>
<dbReference type="PROSITE" id="PS00108">
    <property type="entry name" value="PROTEIN_KINASE_ST"/>
    <property type="match status" value="1"/>
</dbReference>
<comment type="similarity">
    <text evidence="3">In the C-terminal section; belongs to the protein kinase superfamily. Ser/Thr protein kinase family.</text>
</comment>
<keyword evidence="5" id="KW-1003">Cell membrane</keyword>
<keyword evidence="13 19" id="KW-0067">ATP-binding</keyword>
<dbReference type="AlphaFoldDB" id="A0A6V7P8L1"/>
<evidence type="ECO:0000259" key="21">
    <source>
        <dbReference type="PROSITE" id="PS50011"/>
    </source>
</evidence>
<feature type="domain" description="Protein kinase" evidence="21">
    <location>
        <begin position="1"/>
        <end position="109"/>
    </location>
</feature>
<dbReference type="InterPro" id="IPR001220">
    <property type="entry name" value="Legume_lectin_dom"/>
</dbReference>
<dbReference type="FunFam" id="3.30.200.20:FF:000178">
    <property type="entry name" value="serine/threonine-protein kinase PBS1-like"/>
    <property type="match status" value="1"/>
</dbReference>
<reference evidence="22" key="1">
    <citation type="submission" date="2020-07" db="EMBL/GenBank/DDBJ databases">
        <authorList>
            <person name="Lin J."/>
        </authorList>
    </citation>
    <scope>NUCLEOTIDE SEQUENCE</scope>
</reference>
<dbReference type="InterPro" id="IPR017441">
    <property type="entry name" value="Protein_kinase_ATP_BS"/>
</dbReference>
<dbReference type="Gene3D" id="2.60.120.200">
    <property type="match status" value="1"/>
</dbReference>
<evidence type="ECO:0000256" key="8">
    <source>
        <dbReference type="ARBA" id="ARBA00022692"/>
    </source>
</evidence>
<feature type="transmembrane region" description="Helical" evidence="20">
    <location>
        <begin position="439"/>
        <end position="465"/>
    </location>
</feature>
<organism evidence="22">
    <name type="scientific">Ananas comosus var. bracteatus</name>
    <name type="common">red pineapple</name>
    <dbReference type="NCBI Taxonomy" id="296719"/>
    <lineage>
        <taxon>Eukaryota</taxon>
        <taxon>Viridiplantae</taxon>
        <taxon>Streptophyta</taxon>
        <taxon>Embryophyta</taxon>
        <taxon>Tracheophyta</taxon>
        <taxon>Spermatophyta</taxon>
        <taxon>Magnoliopsida</taxon>
        <taxon>Liliopsida</taxon>
        <taxon>Poales</taxon>
        <taxon>Bromeliaceae</taxon>
        <taxon>Bromelioideae</taxon>
        <taxon>Ananas</taxon>
    </lineage>
</organism>
<dbReference type="InterPro" id="IPR008271">
    <property type="entry name" value="Ser/Thr_kinase_AS"/>
</dbReference>
<keyword evidence="15 20" id="KW-0472">Membrane</keyword>
<evidence type="ECO:0000256" key="6">
    <source>
        <dbReference type="ARBA" id="ARBA00022527"/>
    </source>
</evidence>
<dbReference type="InterPro" id="IPR011009">
    <property type="entry name" value="Kinase-like_dom_sf"/>
</dbReference>
<comment type="catalytic activity">
    <reaction evidence="18">
        <text>L-seryl-[protein] + ATP = O-phospho-L-seryl-[protein] + ADP + H(+)</text>
        <dbReference type="Rhea" id="RHEA:17989"/>
        <dbReference type="Rhea" id="RHEA-COMP:9863"/>
        <dbReference type="Rhea" id="RHEA-COMP:11604"/>
        <dbReference type="ChEBI" id="CHEBI:15378"/>
        <dbReference type="ChEBI" id="CHEBI:29999"/>
        <dbReference type="ChEBI" id="CHEBI:30616"/>
        <dbReference type="ChEBI" id="CHEBI:83421"/>
        <dbReference type="ChEBI" id="CHEBI:456216"/>
        <dbReference type="EC" id="2.7.11.1"/>
    </reaction>
</comment>
<dbReference type="CDD" id="cd14066">
    <property type="entry name" value="STKc_IRAK"/>
    <property type="match status" value="1"/>
</dbReference>
<dbReference type="EMBL" id="LR862146">
    <property type="protein sequence ID" value="CAD1827034.1"/>
    <property type="molecule type" value="Genomic_DNA"/>
</dbReference>
<dbReference type="SUPFAM" id="SSF49899">
    <property type="entry name" value="Concanavalin A-like lectins/glucanases"/>
    <property type="match status" value="1"/>
</dbReference>
<keyword evidence="11 19" id="KW-0547">Nucleotide-binding</keyword>
<evidence type="ECO:0000256" key="13">
    <source>
        <dbReference type="ARBA" id="ARBA00022840"/>
    </source>
</evidence>
<evidence type="ECO:0000256" key="9">
    <source>
        <dbReference type="ARBA" id="ARBA00022729"/>
    </source>
</evidence>
<evidence type="ECO:0000256" key="16">
    <source>
        <dbReference type="ARBA" id="ARBA00023170"/>
    </source>
</evidence>
<evidence type="ECO:0000256" key="15">
    <source>
        <dbReference type="ARBA" id="ARBA00023136"/>
    </source>
</evidence>
<evidence type="ECO:0000256" key="11">
    <source>
        <dbReference type="ARBA" id="ARBA00022741"/>
    </source>
</evidence>
<evidence type="ECO:0000256" key="18">
    <source>
        <dbReference type="ARBA" id="ARBA00048679"/>
    </source>
</evidence>
<protein>
    <recommendedName>
        <fullName evidence="4">non-specific serine/threonine protein kinase</fullName>
        <ecNumber evidence="4">2.7.11.1</ecNumber>
    </recommendedName>
</protein>
<dbReference type="Pfam" id="PF00069">
    <property type="entry name" value="Pkinase"/>
    <property type="match status" value="1"/>
</dbReference>
<comment type="catalytic activity">
    <reaction evidence="17">
        <text>L-threonyl-[protein] + ATP = O-phospho-L-threonyl-[protein] + ADP + H(+)</text>
        <dbReference type="Rhea" id="RHEA:46608"/>
        <dbReference type="Rhea" id="RHEA-COMP:11060"/>
        <dbReference type="Rhea" id="RHEA-COMP:11605"/>
        <dbReference type="ChEBI" id="CHEBI:15378"/>
        <dbReference type="ChEBI" id="CHEBI:30013"/>
        <dbReference type="ChEBI" id="CHEBI:30616"/>
        <dbReference type="ChEBI" id="CHEBI:61977"/>
        <dbReference type="ChEBI" id="CHEBI:456216"/>
        <dbReference type="EC" id="2.7.11.1"/>
    </reaction>
</comment>
<dbReference type="PROSITE" id="PS00107">
    <property type="entry name" value="PROTEIN_KINASE_ATP"/>
    <property type="match status" value="1"/>
</dbReference>
<comment type="subcellular location">
    <subcellularLocation>
        <location evidence="1">Cell membrane</location>
        <topology evidence="1">Single-pass type I membrane protein</topology>
    </subcellularLocation>
</comment>
<dbReference type="GO" id="GO:0005886">
    <property type="term" value="C:plasma membrane"/>
    <property type="evidence" value="ECO:0007669"/>
    <property type="project" value="UniProtKB-SubCell"/>
</dbReference>
<keyword evidence="8 20" id="KW-0812">Transmembrane</keyword>
<dbReference type="GO" id="GO:0030246">
    <property type="term" value="F:carbohydrate binding"/>
    <property type="evidence" value="ECO:0007669"/>
    <property type="project" value="UniProtKB-KW"/>
</dbReference>
<dbReference type="Pfam" id="PF00139">
    <property type="entry name" value="Lectin_legB"/>
    <property type="match status" value="1"/>
</dbReference>
<evidence type="ECO:0000256" key="20">
    <source>
        <dbReference type="SAM" id="Phobius"/>
    </source>
</evidence>
<evidence type="ECO:0000256" key="14">
    <source>
        <dbReference type="ARBA" id="ARBA00022989"/>
    </source>
</evidence>
<dbReference type="GO" id="GO:0004674">
    <property type="term" value="F:protein serine/threonine kinase activity"/>
    <property type="evidence" value="ECO:0007669"/>
    <property type="project" value="UniProtKB-KW"/>
</dbReference>